<dbReference type="InterPro" id="IPR011109">
    <property type="entry name" value="DNA_bind_recombinase_dom"/>
</dbReference>
<dbReference type="STRING" id="1005048.CFU_3004"/>
<dbReference type="GO" id="GO:0000150">
    <property type="term" value="F:DNA strand exchange activity"/>
    <property type="evidence" value="ECO:0007669"/>
    <property type="project" value="InterPro"/>
</dbReference>
<dbReference type="Proteomes" id="UP000008392">
    <property type="component" value="Chromosome"/>
</dbReference>
<dbReference type="InterPro" id="IPR050639">
    <property type="entry name" value="SSR_resolvase"/>
</dbReference>
<dbReference type="InterPro" id="IPR037026">
    <property type="entry name" value="Vgr_OB-fold_dom_sf"/>
</dbReference>
<accession>G0A9X5</accession>
<name>G0A9X5_COLFT</name>
<dbReference type="PANTHER" id="PTHR30461">
    <property type="entry name" value="DNA-INVERTASE FROM LAMBDOID PROPHAGE"/>
    <property type="match status" value="1"/>
</dbReference>
<reference evidence="3 4" key="3">
    <citation type="journal article" date="2008" name="FEMS Microbiol. Ecol.">
        <title>Identification and characterization of genes underlying chitinolysis in Collimonas fungivorans Ter331.</title>
        <authorList>
            <person name="Fritsche K."/>
            <person name="de Boer W."/>
            <person name="Gerards S."/>
            <person name="van den Berg M."/>
            <person name="van Veen J.A."/>
            <person name="Leveau J.H."/>
        </authorList>
    </citation>
    <scope>NUCLEOTIDE SEQUENCE [LARGE SCALE GENOMIC DNA]</scope>
    <source>
        <strain evidence="3 4">Ter331</strain>
    </source>
</reference>
<dbReference type="Gene3D" id="2.40.50.230">
    <property type="entry name" value="Gp5 N-terminal domain"/>
    <property type="match status" value="1"/>
</dbReference>
<dbReference type="eggNOG" id="COG1961">
    <property type="taxonomic scope" value="Bacteria"/>
</dbReference>
<dbReference type="Pfam" id="PF07508">
    <property type="entry name" value="Recombinase"/>
    <property type="match status" value="1"/>
</dbReference>
<keyword evidence="4" id="KW-1185">Reference proteome</keyword>
<reference evidence="3 4" key="2">
    <citation type="journal article" date="2006" name="J. Microbiol. Methods">
        <title>Genomic flank-sequencing of plasposon insertion sites for rapid identification of functional genes.</title>
        <authorList>
            <person name="Leveau J.H."/>
            <person name="Gerards S."/>
            <person name="Fritsche K."/>
            <person name="Zondag G."/>
            <person name="van Veen J.A."/>
        </authorList>
    </citation>
    <scope>NUCLEOTIDE SEQUENCE [LARGE SCALE GENOMIC DNA]</scope>
    <source>
        <strain evidence="3 4">Ter331</strain>
    </source>
</reference>
<evidence type="ECO:0000313" key="3">
    <source>
        <dbReference type="EMBL" id="AEK62829.1"/>
    </source>
</evidence>
<reference evidence="3 4" key="4">
    <citation type="journal article" date="2010" name="Environ. Microbiol.">
        <title>The bacterial genus Collimonas: mycophagy, weathering and other adaptive solutions to life in oligotrophic soil environments.</title>
        <authorList>
            <person name="Leveau J.H."/>
            <person name="Uroz S."/>
            <person name="de Boer W."/>
        </authorList>
    </citation>
    <scope>NUCLEOTIDE SEQUENCE [LARGE SCALE GENOMIC DNA]</scope>
    <source>
        <strain evidence="3 4">Ter331</strain>
    </source>
</reference>
<reference evidence="3 4" key="5">
    <citation type="journal article" date="2011" name="ISME J.">
        <title>Dual transcriptional profiling of a bacterial/fungal confrontation: Collimonas fungivorans versus Aspergillus niger.</title>
        <authorList>
            <person name="Mela F."/>
            <person name="Fritsche K."/>
            <person name="de Boer W."/>
            <person name="van Veen J.A."/>
            <person name="de Graaff L.H."/>
            <person name="van den Berg M."/>
            <person name="Leveau J.H."/>
        </authorList>
    </citation>
    <scope>NUCLEOTIDE SEQUENCE [LARGE SCALE GENOMIC DNA]</scope>
    <source>
        <strain evidence="3 4">Ter331</strain>
    </source>
</reference>
<reference evidence="4" key="6">
    <citation type="submission" date="2011-05" db="EMBL/GenBank/DDBJ databases">
        <title>Complete sequence of Collimonas fungivorans Ter331.</title>
        <authorList>
            <person name="Leveau J.H."/>
        </authorList>
    </citation>
    <scope>NUCLEOTIDE SEQUENCE [LARGE SCALE GENOMIC DNA]</scope>
    <source>
        <strain evidence="4">Ter331</strain>
    </source>
</reference>
<dbReference type="HOGENOM" id="CLU_1114326_0_0_4"/>
<dbReference type="Gene3D" id="3.90.1750.20">
    <property type="entry name" value="Putative Large Serine Recombinase, Chain B, Domain 2"/>
    <property type="match status" value="1"/>
</dbReference>
<dbReference type="Pfam" id="PF04717">
    <property type="entry name" value="Phage_base_V"/>
    <property type="match status" value="1"/>
</dbReference>
<dbReference type="InterPro" id="IPR038109">
    <property type="entry name" value="DNA_bind_recomb_sf"/>
</dbReference>
<dbReference type="PANTHER" id="PTHR30461:SF23">
    <property type="entry name" value="DNA RECOMBINASE-RELATED"/>
    <property type="match status" value="1"/>
</dbReference>
<reference evidence="3 4" key="1">
    <citation type="journal article" date="2004" name="Environ. Microbiol.">
        <title>Phylogeny-function analysis of (meta)genomic libraries: screening for expression of ribosomal RNA genes by large-insert library fluorescent in situ hybridization (LIL-FISH).</title>
        <authorList>
            <person name="Leveau J.H."/>
            <person name="Gerards S."/>
            <person name="de Boer W."/>
            <person name="van Veen J.A."/>
        </authorList>
    </citation>
    <scope>NUCLEOTIDE SEQUENCE [LARGE SCALE GENOMIC DNA]</scope>
    <source>
        <strain evidence="3 4">Ter331</strain>
    </source>
</reference>
<dbReference type="SUPFAM" id="SSF53041">
    <property type="entry name" value="Resolvase-like"/>
    <property type="match status" value="1"/>
</dbReference>
<sequence>MVITIIRLVLVSYAGLICYISTRCLMRPHAQHGNMLSMTADQSELLRLILNLIRFGTIANINHDTQRVRVKVGENTTTWRPWITLRAGDAQTWFPPSLGEQVIALSPEGDFANTAIRIICVSDGYDSKHSARKIMRGVRGLINELYLDDLRHKTHRGQVGQVERGFVAGGKSYGYDLVKSEEGSRYLVNEAQVKWVRWIFEHYAAGDSVQHMAHELNRLGVLSPRDGTWAVSALYGSPIKGSGILNTSL</sequence>
<feature type="domain" description="Recombinase" evidence="2">
    <location>
        <begin position="191"/>
        <end position="234"/>
    </location>
</feature>
<organism evidence="3 4">
    <name type="scientific">Collimonas fungivorans (strain Ter331)</name>
    <dbReference type="NCBI Taxonomy" id="1005048"/>
    <lineage>
        <taxon>Bacteria</taxon>
        <taxon>Pseudomonadati</taxon>
        <taxon>Pseudomonadota</taxon>
        <taxon>Betaproteobacteria</taxon>
        <taxon>Burkholderiales</taxon>
        <taxon>Oxalobacteraceae</taxon>
        <taxon>Collimonas</taxon>
    </lineage>
</organism>
<dbReference type="EMBL" id="CP002745">
    <property type="protein sequence ID" value="AEK62829.1"/>
    <property type="molecule type" value="Genomic_DNA"/>
</dbReference>
<dbReference type="NCBIfam" id="TIGR01644">
    <property type="entry name" value="phage_P2_V"/>
    <property type="match status" value="1"/>
</dbReference>
<dbReference type="KEGG" id="cfu:CFU_3004"/>
<protein>
    <submittedName>
        <fullName evidence="3">Site-specific recombinase</fullName>
    </submittedName>
</protein>
<proteinExistence type="predicted"/>
<dbReference type="InterPro" id="IPR036162">
    <property type="entry name" value="Resolvase-like_N_sf"/>
</dbReference>
<dbReference type="GO" id="GO:0003677">
    <property type="term" value="F:DNA binding"/>
    <property type="evidence" value="ECO:0007669"/>
    <property type="project" value="InterPro"/>
</dbReference>
<dbReference type="eggNOG" id="COG4540">
    <property type="taxonomic scope" value="Bacteria"/>
</dbReference>
<dbReference type="AlphaFoldDB" id="G0A9X5"/>
<evidence type="ECO:0000259" key="1">
    <source>
        <dbReference type="Pfam" id="PF04717"/>
    </source>
</evidence>
<evidence type="ECO:0000313" key="4">
    <source>
        <dbReference type="Proteomes" id="UP000008392"/>
    </source>
</evidence>
<evidence type="ECO:0000259" key="2">
    <source>
        <dbReference type="Pfam" id="PF07508"/>
    </source>
</evidence>
<gene>
    <name evidence="3" type="primary">pinR</name>
    <name evidence="3" type="ordered locus">CFU_3004</name>
</gene>
<dbReference type="InterPro" id="IPR006531">
    <property type="entry name" value="Gp5/Vgr_OB"/>
</dbReference>
<dbReference type="InterPro" id="IPR013046">
    <property type="entry name" value="GpV/Gp45"/>
</dbReference>
<feature type="domain" description="Gp5/Type VI secretion system Vgr protein OB-fold" evidence="1">
    <location>
        <begin position="56"/>
        <end position="113"/>
    </location>
</feature>